<dbReference type="CDD" id="cd04301">
    <property type="entry name" value="NAT_SF"/>
    <property type="match status" value="1"/>
</dbReference>
<evidence type="ECO:0000256" key="1">
    <source>
        <dbReference type="ARBA" id="ARBA00022679"/>
    </source>
</evidence>
<dbReference type="PANTHER" id="PTHR43420:SF31">
    <property type="entry name" value="ACETYLTRANSFERASE"/>
    <property type="match status" value="1"/>
</dbReference>
<dbReference type="RefSeq" id="WP_254758512.1">
    <property type="nucleotide sequence ID" value="NZ_JANCLT010000003.1"/>
</dbReference>
<feature type="domain" description="N-acetyltransferase" evidence="3">
    <location>
        <begin position="11"/>
        <end position="151"/>
    </location>
</feature>
<dbReference type="Gene3D" id="3.40.630.30">
    <property type="match status" value="1"/>
</dbReference>
<sequence length="281" mass="32281">MDYIKGYRNQEQYRRSFDELAQTVFGISFADWHAKGYWTEQYEPHSYRDGDQIVANVSVNKLDLVMGGERKRAIQIGTVMTHPEYRGRGLSADLMHRVLAEYEGQYDIMYLFANHSVLEFYPKFGFQAVEEHQFTMKYTGTGAGRVRQLGEQDLPRVYEFARRRVPVSQDFGTANAAELLMFYCTAVFPQNLYYLEDLDVIVLARQVGNELHLFDVVSKREVELEQVLQAFMPAGADKAVLHFTGTGFMDTRVYEGSEVLFVKANGLELPAYFKHPVTSQA</sequence>
<name>A0AA41X445_9BACI</name>
<dbReference type="AlphaFoldDB" id="A0AA41X445"/>
<dbReference type="GO" id="GO:0016747">
    <property type="term" value="F:acyltransferase activity, transferring groups other than amino-acyl groups"/>
    <property type="evidence" value="ECO:0007669"/>
    <property type="project" value="InterPro"/>
</dbReference>
<protein>
    <submittedName>
        <fullName evidence="4">GNAT family N-acetyltransferase</fullName>
    </submittedName>
</protein>
<dbReference type="SUPFAM" id="SSF55729">
    <property type="entry name" value="Acyl-CoA N-acyltransferases (Nat)"/>
    <property type="match status" value="1"/>
</dbReference>
<dbReference type="InterPro" id="IPR050680">
    <property type="entry name" value="YpeA/RimI_acetyltransf"/>
</dbReference>
<dbReference type="Proteomes" id="UP001156102">
    <property type="component" value="Unassembled WGS sequence"/>
</dbReference>
<reference evidence="4" key="1">
    <citation type="submission" date="2022-07" db="EMBL/GenBank/DDBJ databases">
        <authorList>
            <person name="Li W.-J."/>
            <person name="Deng Q.-Q."/>
        </authorList>
    </citation>
    <scope>NUCLEOTIDE SEQUENCE</scope>
    <source>
        <strain evidence="4">SYSU M60031</strain>
    </source>
</reference>
<organism evidence="4 5">
    <name type="scientific">Ectobacillus ponti</name>
    <dbReference type="NCBI Taxonomy" id="2961894"/>
    <lineage>
        <taxon>Bacteria</taxon>
        <taxon>Bacillati</taxon>
        <taxon>Bacillota</taxon>
        <taxon>Bacilli</taxon>
        <taxon>Bacillales</taxon>
        <taxon>Bacillaceae</taxon>
        <taxon>Ectobacillus</taxon>
    </lineage>
</organism>
<dbReference type="EMBL" id="JANCLT010000003">
    <property type="protein sequence ID" value="MCP8968609.1"/>
    <property type="molecule type" value="Genomic_DNA"/>
</dbReference>
<keyword evidence="1" id="KW-0808">Transferase</keyword>
<keyword evidence="2" id="KW-0012">Acyltransferase</keyword>
<comment type="caution">
    <text evidence="4">The sequence shown here is derived from an EMBL/GenBank/DDBJ whole genome shotgun (WGS) entry which is preliminary data.</text>
</comment>
<dbReference type="PANTHER" id="PTHR43420">
    <property type="entry name" value="ACETYLTRANSFERASE"/>
    <property type="match status" value="1"/>
</dbReference>
<evidence type="ECO:0000256" key="2">
    <source>
        <dbReference type="ARBA" id="ARBA00023315"/>
    </source>
</evidence>
<gene>
    <name evidence="4" type="ORF">NK662_08655</name>
</gene>
<evidence type="ECO:0000313" key="4">
    <source>
        <dbReference type="EMBL" id="MCP8968609.1"/>
    </source>
</evidence>
<evidence type="ECO:0000259" key="3">
    <source>
        <dbReference type="PROSITE" id="PS51186"/>
    </source>
</evidence>
<dbReference type="PROSITE" id="PS51186">
    <property type="entry name" value="GNAT"/>
    <property type="match status" value="1"/>
</dbReference>
<accession>A0AA41X445</accession>
<dbReference type="InterPro" id="IPR000182">
    <property type="entry name" value="GNAT_dom"/>
</dbReference>
<dbReference type="InterPro" id="IPR016181">
    <property type="entry name" value="Acyl_CoA_acyltransferase"/>
</dbReference>
<keyword evidence="5" id="KW-1185">Reference proteome</keyword>
<proteinExistence type="predicted"/>
<dbReference type="Pfam" id="PF13527">
    <property type="entry name" value="Acetyltransf_9"/>
    <property type="match status" value="1"/>
</dbReference>
<evidence type="ECO:0000313" key="5">
    <source>
        <dbReference type="Proteomes" id="UP001156102"/>
    </source>
</evidence>